<feature type="domain" description="PAC" evidence="22">
    <location>
        <begin position="457"/>
        <end position="509"/>
    </location>
</feature>
<dbReference type="SMART" id="SM00387">
    <property type="entry name" value="HATPase_c"/>
    <property type="match status" value="1"/>
</dbReference>
<dbReference type="SUPFAM" id="SSF55874">
    <property type="entry name" value="ATPase domain of HSP90 chaperone/DNA topoisomerase II/histidine kinase"/>
    <property type="match status" value="1"/>
</dbReference>
<feature type="modified residue" description="Phosphohistidine" evidence="15">
    <location>
        <position position="1129"/>
    </location>
</feature>
<feature type="domain" description="Response regulatory" evidence="20">
    <location>
        <begin position="928"/>
        <end position="1046"/>
    </location>
</feature>
<evidence type="ECO:0000256" key="10">
    <source>
        <dbReference type="ARBA" id="ARBA00022777"/>
    </source>
</evidence>
<comment type="catalytic activity">
    <reaction evidence="1">
        <text>ATP + protein L-histidine = ADP + protein N-phospho-L-histidine.</text>
        <dbReference type="EC" id="2.7.13.3"/>
    </reaction>
</comment>
<feature type="transmembrane region" description="Helical" evidence="18">
    <location>
        <begin position="22"/>
        <end position="43"/>
    </location>
</feature>
<evidence type="ECO:0000256" key="11">
    <source>
        <dbReference type="ARBA" id="ARBA00022840"/>
    </source>
</evidence>
<dbReference type="Pfam" id="PF01627">
    <property type="entry name" value="Hpt"/>
    <property type="match status" value="1"/>
</dbReference>
<keyword evidence="17" id="KW-0175">Coiled coil</keyword>
<dbReference type="InterPro" id="IPR004358">
    <property type="entry name" value="Sig_transdc_His_kin-like_C"/>
</dbReference>
<dbReference type="Gene3D" id="1.10.287.130">
    <property type="match status" value="1"/>
</dbReference>
<dbReference type="Gene3D" id="3.30.565.10">
    <property type="entry name" value="Histidine kinase-like ATPase, C-terminal domain"/>
    <property type="match status" value="1"/>
</dbReference>
<dbReference type="PROSITE" id="PS50110">
    <property type="entry name" value="RESPONSE_REGULATORY"/>
    <property type="match status" value="1"/>
</dbReference>
<evidence type="ECO:0000256" key="15">
    <source>
        <dbReference type="PROSITE-ProRule" id="PRU00110"/>
    </source>
</evidence>
<dbReference type="Gene3D" id="3.40.50.2300">
    <property type="match status" value="1"/>
</dbReference>
<dbReference type="InterPro" id="IPR001789">
    <property type="entry name" value="Sig_transdc_resp-reg_receiver"/>
</dbReference>
<feature type="transmembrane region" description="Helical" evidence="18">
    <location>
        <begin position="318"/>
        <end position="345"/>
    </location>
</feature>
<keyword evidence="14 18" id="KW-0472">Membrane</keyword>
<feature type="domain" description="HPt" evidence="23">
    <location>
        <begin position="1088"/>
        <end position="1187"/>
    </location>
</feature>
<dbReference type="EC" id="2.7.13.3" evidence="3"/>
<sequence>MHGRKAGMVDGMGSKGLHPLKLFLPLATLIIAVALFISSVLIGSDLDRIATQRANLVRSGMVKLGDTLRVPLHHLLSLPNERQVRAAIEMPTPTTLAGMAEGLLTLLQRNPQYDQARWLDERGQERVRIERGAYGGAPVVVPATKLQNKADRTYFTKTAEQDIGTVYTSEFDLNVENGKIEVPFKPALRIATPVADRTGTRRGIIIVNILGQPALDAFNRVVNADDNHVMLLNQGGYWLSSPDAGDSWGFMFGRTETFATRYPEIWKRITQAETGQILDASGLWNWQTVTAETAGRAGANRQDEPYWRVVSHLPADKITAVILGTAVVAASITLSLLIIVGIMSWQLAARSRLRLEALEARAKAEAEAEERQRKLVELERAQRVSATLNAIVDSSEDAVISKTLDGVITSWNPGAERLFGFAADEAIGRAMTILFPRDMEHEERQILERLAKGEAVSHFETVRRHKDGHLIPVSVTISPIRDAEGRVVGASKIARDISEAKKIQAELERHRAHLESLVDQRTAQLSQTNDLLCLRDKFITTVTDNLPGMVGYWDRDLRCRFANRAYVEWFGKPSQQILGRSMHELLGEAFCQESQPLITAVLAGETQQFERSVTTASGASHFVLAYYIPDFDGDSVIGFFVLVTNVTPIKQAEVELRTANEKLSAAYAETKAADLAKSQFLANMSHEIRTPMNAILGFAEVLRQDSEISPKSARYVQTILHSAQALLAIINDILDVSKLESGKFALEVVSFHLPNALADVLNLVEQRAAENSLQIVMEYDVGLPVRVMGDPTRLRQVILNLVGNAIKFTPKGGVHITIQAAEQPEMMHFCVTDTGIGMTAEQLSKVFQPFSQADASTTRRFGGTGLGTTISKQIVEMMQGRIWAESEYGKGAAFHFTAHLPAAPEGMKCLYEDGGASTVGYVSPRLFKVLLAEDIEVNATLAMLRLREQGHQVDWVKTGREAVAAYEADSYDLVLMDVMMPDMDGLEATRRIRALEAQGGPPISILALTASVMREDNEKCIAAGMDGIEAKPIDFGRLFATIEQTVPKGVGQPCTVLRSEFIAPTQALDFSGLDGVADLEKALLNWRIPEAYAKALISFAGEHGDSVAAIERLLFDTPDSAEPARALLHALKGVAGNLALNKIADLAASIDSDLKAKNRAKAAMTLPALQAALRQAVDAIANLARQDGESNHAPDSATAEAVRQLLLDLLVALESLDPDRIEPVFDTLSQHLPKAKLTVIGKRIEAFDFDAAAAETRRLAADLGARLD</sequence>
<dbReference type="CDD" id="cd16922">
    <property type="entry name" value="HATPase_EvgS-ArcB-TorS-like"/>
    <property type="match status" value="1"/>
</dbReference>
<dbReference type="SMART" id="SM00388">
    <property type="entry name" value="HisKA"/>
    <property type="match status" value="1"/>
</dbReference>
<dbReference type="InterPro" id="IPR036641">
    <property type="entry name" value="HPT_dom_sf"/>
</dbReference>
<evidence type="ECO:0000259" key="21">
    <source>
        <dbReference type="PROSITE" id="PS50112"/>
    </source>
</evidence>
<comment type="caution">
    <text evidence="24">The sequence shown here is derived from an EMBL/GenBank/DDBJ whole genome shotgun (WGS) entry which is preliminary data.</text>
</comment>
<dbReference type="SUPFAM" id="SSF103190">
    <property type="entry name" value="Sensory domain-like"/>
    <property type="match status" value="2"/>
</dbReference>
<keyword evidence="10" id="KW-0418">Kinase</keyword>
<dbReference type="Pfam" id="PF02518">
    <property type="entry name" value="HATPase_c"/>
    <property type="match status" value="1"/>
</dbReference>
<feature type="coiled-coil region" evidence="17">
    <location>
        <begin position="348"/>
        <end position="381"/>
    </location>
</feature>
<dbReference type="InterPro" id="IPR013656">
    <property type="entry name" value="PAS_4"/>
</dbReference>
<evidence type="ECO:0000256" key="12">
    <source>
        <dbReference type="ARBA" id="ARBA00022989"/>
    </source>
</evidence>
<dbReference type="RefSeq" id="WP_211550743.1">
    <property type="nucleotide sequence ID" value="NZ_JAGTUF010000019.1"/>
</dbReference>
<keyword evidence="7" id="KW-0808">Transferase</keyword>
<dbReference type="PROSITE" id="PS50894">
    <property type="entry name" value="HPT"/>
    <property type="match status" value="1"/>
</dbReference>
<evidence type="ECO:0000256" key="17">
    <source>
        <dbReference type="SAM" id="Coils"/>
    </source>
</evidence>
<keyword evidence="11" id="KW-0067">ATP-binding</keyword>
<dbReference type="SMART" id="SM00091">
    <property type="entry name" value="PAS"/>
    <property type="match status" value="2"/>
</dbReference>
<dbReference type="PROSITE" id="PS50113">
    <property type="entry name" value="PAC"/>
    <property type="match status" value="1"/>
</dbReference>
<evidence type="ECO:0000256" key="1">
    <source>
        <dbReference type="ARBA" id="ARBA00000085"/>
    </source>
</evidence>
<evidence type="ECO:0000313" key="25">
    <source>
        <dbReference type="Proteomes" id="UP000680714"/>
    </source>
</evidence>
<dbReference type="PROSITE" id="PS50109">
    <property type="entry name" value="HIS_KIN"/>
    <property type="match status" value="1"/>
</dbReference>
<dbReference type="InterPro" id="IPR036890">
    <property type="entry name" value="HATPase_C_sf"/>
</dbReference>
<keyword evidence="6 16" id="KW-0597">Phosphoprotein</keyword>
<proteinExistence type="predicted"/>
<dbReference type="InterPro" id="IPR036097">
    <property type="entry name" value="HisK_dim/P_sf"/>
</dbReference>
<dbReference type="InterPro" id="IPR003594">
    <property type="entry name" value="HATPase_dom"/>
</dbReference>
<dbReference type="Pfam" id="PF00072">
    <property type="entry name" value="Response_reg"/>
    <property type="match status" value="1"/>
</dbReference>
<dbReference type="CDD" id="cd00130">
    <property type="entry name" value="PAS"/>
    <property type="match status" value="2"/>
</dbReference>
<protein>
    <recommendedName>
        <fullName evidence="3">histidine kinase</fullName>
        <ecNumber evidence="3">2.7.13.3</ecNumber>
    </recommendedName>
</protein>
<dbReference type="InterPro" id="IPR001610">
    <property type="entry name" value="PAC"/>
</dbReference>
<dbReference type="Pfam" id="PF08448">
    <property type="entry name" value="PAS_4"/>
    <property type="match status" value="2"/>
</dbReference>
<evidence type="ECO:0000256" key="3">
    <source>
        <dbReference type="ARBA" id="ARBA00012438"/>
    </source>
</evidence>
<dbReference type="InterPro" id="IPR011006">
    <property type="entry name" value="CheY-like_superfamily"/>
</dbReference>
<dbReference type="SUPFAM" id="SSF55785">
    <property type="entry name" value="PYP-like sensor domain (PAS domain)"/>
    <property type="match status" value="2"/>
</dbReference>
<dbReference type="Pfam" id="PF21623">
    <property type="entry name" value="HK_sensor_dom_bact"/>
    <property type="match status" value="1"/>
</dbReference>
<dbReference type="InterPro" id="IPR048760">
    <property type="entry name" value="VP0354-like_sensor_dom"/>
</dbReference>
<dbReference type="PRINTS" id="PR00344">
    <property type="entry name" value="BCTRLSENSOR"/>
</dbReference>
<dbReference type="InterPro" id="IPR000014">
    <property type="entry name" value="PAS"/>
</dbReference>
<evidence type="ECO:0000313" key="24">
    <source>
        <dbReference type="EMBL" id="MBR9973218.1"/>
    </source>
</evidence>
<dbReference type="InterPro" id="IPR005467">
    <property type="entry name" value="His_kinase_dom"/>
</dbReference>
<feature type="domain" description="PAS" evidence="21">
    <location>
        <begin position="384"/>
        <end position="454"/>
    </location>
</feature>
<evidence type="ECO:0000256" key="18">
    <source>
        <dbReference type="SAM" id="Phobius"/>
    </source>
</evidence>
<dbReference type="EMBL" id="JAGTUF010000019">
    <property type="protein sequence ID" value="MBR9973218.1"/>
    <property type="molecule type" value="Genomic_DNA"/>
</dbReference>
<evidence type="ECO:0000256" key="7">
    <source>
        <dbReference type="ARBA" id="ARBA00022679"/>
    </source>
</evidence>
<organism evidence="24 25">
    <name type="scientific">Magnetospirillum sulfuroxidans</name>
    <dbReference type="NCBI Taxonomy" id="611300"/>
    <lineage>
        <taxon>Bacteria</taxon>
        <taxon>Pseudomonadati</taxon>
        <taxon>Pseudomonadota</taxon>
        <taxon>Alphaproteobacteria</taxon>
        <taxon>Rhodospirillales</taxon>
        <taxon>Rhodospirillaceae</taxon>
        <taxon>Magnetospirillum</taxon>
    </lineage>
</organism>
<dbReference type="SMART" id="SM00448">
    <property type="entry name" value="REC"/>
    <property type="match status" value="1"/>
</dbReference>
<evidence type="ECO:0000259" key="19">
    <source>
        <dbReference type="PROSITE" id="PS50109"/>
    </source>
</evidence>
<keyword evidence="9" id="KW-0547">Nucleotide-binding</keyword>
<evidence type="ECO:0000256" key="13">
    <source>
        <dbReference type="ARBA" id="ARBA00023012"/>
    </source>
</evidence>
<evidence type="ECO:0000256" key="2">
    <source>
        <dbReference type="ARBA" id="ARBA00004429"/>
    </source>
</evidence>
<feature type="domain" description="Histidine kinase" evidence="19">
    <location>
        <begin position="683"/>
        <end position="904"/>
    </location>
</feature>
<evidence type="ECO:0000256" key="6">
    <source>
        <dbReference type="ARBA" id="ARBA00022553"/>
    </source>
</evidence>
<dbReference type="PANTHER" id="PTHR43047">
    <property type="entry name" value="TWO-COMPONENT HISTIDINE PROTEIN KINASE"/>
    <property type="match status" value="1"/>
</dbReference>
<dbReference type="InterPro" id="IPR008207">
    <property type="entry name" value="Sig_transdc_His_kin_Hpt_dom"/>
</dbReference>
<comment type="subcellular location">
    <subcellularLocation>
        <location evidence="2">Cell inner membrane</location>
        <topology evidence="2">Multi-pass membrane protein</topology>
    </subcellularLocation>
</comment>
<evidence type="ECO:0000256" key="14">
    <source>
        <dbReference type="ARBA" id="ARBA00023136"/>
    </source>
</evidence>
<dbReference type="NCBIfam" id="TIGR00229">
    <property type="entry name" value="sensory_box"/>
    <property type="match status" value="2"/>
</dbReference>
<evidence type="ECO:0000256" key="5">
    <source>
        <dbReference type="ARBA" id="ARBA00022519"/>
    </source>
</evidence>
<dbReference type="SMART" id="SM00086">
    <property type="entry name" value="PAC"/>
    <property type="match status" value="1"/>
</dbReference>
<dbReference type="Pfam" id="PF00512">
    <property type="entry name" value="HisKA"/>
    <property type="match status" value="1"/>
</dbReference>
<evidence type="ECO:0000256" key="4">
    <source>
        <dbReference type="ARBA" id="ARBA00022475"/>
    </source>
</evidence>
<dbReference type="Proteomes" id="UP000680714">
    <property type="component" value="Unassembled WGS sequence"/>
</dbReference>
<feature type="modified residue" description="4-aspartylphosphate" evidence="16">
    <location>
        <position position="977"/>
    </location>
</feature>
<evidence type="ECO:0000256" key="16">
    <source>
        <dbReference type="PROSITE-ProRule" id="PRU00169"/>
    </source>
</evidence>
<dbReference type="Gene3D" id="1.20.120.160">
    <property type="entry name" value="HPT domain"/>
    <property type="match status" value="1"/>
</dbReference>
<keyword evidence="13" id="KW-0902">Two-component regulatory system</keyword>
<keyword evidence="5" id="KW-0997">Cell inner membrane</keyword>
<evidence type="ECO:0000259" key="22">
    <source>
        <dbReference type="PROSITE" id="PS50113"/>
    </source>
</evidence>
<gene>
    <name evidence="24" type="ORF">KEC16_15955</name>
</gene>
<keyword evidence="4" id="KW-1003">Cell membrane</keyword>
<dbReference type="InterPro" id="IPR000700">
    <property type="entry name" value="PAS-assoc_C"/>
</dbReference>
<accession>A0ABS5IHN7</accession>
<evidence type="ECO:0000259" key="20">
    <source>
        <dbReference type="PROSITE" id="PS50110"/>
    </source>
</evidence>
<dbReference type="InterPro" id="IPR035965">
    <property type="entry name" value="PAS-like_dom_sf"/>
</dbReference>
<keyword evidence="25" id="KW-1185">Reference proteome</keyword>
<keyword evidence="12 18" id="KW-1133">Transmembrane helix</keyword>
<dbReference type="CDD" id="cd17546">
    <property type="entry name" value="REC_hyHK_CKI1_RcsC-like"/>
    <property type="match status" value="1"/>
</dbReference>
<name>A0ABS5IHN7_9PROT</name>
<reference evidence="24 25" key="1">
    <citation type="submission" date="2021-04" db="EMBL/GenBank/DDBJ databases">
        <title>Magnetospirillum sulfuroxidans sp. nov., a facultative chemolithoautotrophic sulfur-oxidizing alphaproteobacterium isolated from freshwater sediment and proposals for Paramagetospirillum gen. nov., and Magnetospirillaceae fam. nov.</title>
        <authorList>
            <person name="Koziaeva V."/>
            <person name="Geelhoed J.S."/>
            <person name="Sorokin D.Y."/>
            <person name="Grouzdev D.S."/>
        </authorList>
    </citation>
    <scope>NUCLEOTIDE SEQUENCE [LARGE SCALE GENOMIC DNA]</scope>
    <source>
        <strain evidence="24 25">J10</strain>
    </source>
</reference>
<dbReference type="SUPFAM" id="SSF47384">
    <property type="entry name" value="Homodimeric domain of signal transducing histidine kinase"/>
    <property type="match status" value="1"/>
</dbReference>
<evidence type="ECO:0000256" key="8">
    <source>
        <dbReference type="ARBA" id="ARBA00022692"/>
    </source>
</evidence>
<dbReference type="CDD" id="cd00082">
    <property type="entry name" value="HisKA"/>
    <property type="match status" value="1"/>
</dbReference>
<evidence type="ECO:0000256" key="9">
    <source>
        <dbReference type="ARBA" id="ARBA00022741"/>
    </source>
</evidence>
<keyword evidence="8 18" id="KW-0812">Transmembrane</keyword>
<dbReference type="InterPro" id="IPR003661">
    <property type="entry name" value="HisK_dim/P_dom"/>
</dbReference>
<dbReference type="SUPFAM" id="SSF47226">
    <property type="entry name" value="Histidine-containing phosphotransfer domain, HPT domain"/>
    <property type="match status" value="1"/>
</dbReference>
<dbReference type="InterPro" id="IPR029151">
    <property type="entry name" value="Sensor-like_sf"/>
</dbReference>
<dbReference type="SUPFAM" id="SSF52172">
    <property type="entry name" value="CheY-like"/>
    <property type="match status" value="1"/>
</dbReference>
<dbReference type="Gene3D" id="3.30.450.20">
    <property type="entry name" value="PAS domain"/>
    <property type="match status" value="4"/>
</dbReference>
<dbReference type="PROSITE" id="PS50112">
    <property type="entry name" value="PAS"/>
    <property type="match status" value="1"/>
</dbReference>
<evidence type="ECO:0000259" key="23">
    <source>
        <dbReference type="PROSITE" id="PS50894"/>
    </source>
</evidence>